<dbReference type="InterPro" id="IPR000014">
    <property type="entry name" value="PAS"/>
</dbReference>
<gene>
    <name evidence="7" type="ORF">MC7420_3946</name>
</gene>
<dbReference type="GO" id="GO:0000160">
    <property type="term" value="P:phosphorelay signal transduction system"/>
    <property type="evidence" value="ECO:0007669"/>
    <property type="project" value="InterPro"/>
</dbReference>
<feature type="domain" description="PAS" evidence="5">
    <location>
        <begin position="139"/>
        <end position="209"/>
    </location>
</feature>
<dbReference type="EMBL" id="DS989853">
    <property type="protein sequence ID" value="EDX74422.1"/>
    <property type="molecule type" value="Genomic_DNA"/>
</dbReference>
<keyword evidence="1" id="KW-0378">Hydrolase</keyword>
<evidence type="ECO:0000256" key="1">
    <source>
        <dbReference type="ARBA" id="ARBA00022801"/>
    </source>
</evidence>
<feature type="coiled-coil region" evidence="3">
    <location>
        <begin position="273"/>
        <end position="300"/>
    </location>
</feature>
<feature type="domain" description="Response regulatory" evidence="4">
    <location>
        <begin position="11"/>
        <end position="127"/>
    </location>
</feature>
<dbReference type="SMART" id="SM00086">
    <property type="entry name" value="PAC"/>
    <property type="match status" value="1"/>
</dbReference>
<dbReference type="Gene3D" id="3.40.50.2300">
    <property type="match status" value="1"/>
</dbReference>
<dbReference type="Gene3D" id="3.60.40.10">
    <property type="entry name" value="PPM-type phosphatase domain"/>
    <property type="match status" value="1"/>
</dbReference>
<evidence type="ECO:0000259" key="6">
    <source>
        <dbReference type="PROSITE" id="PS50113"/>
    </source>
</evidence>
<dbReference type="STRING" id="118168.MC7420_3946"/>
<sequence>MSHSIHSNSALILIVDDDRFTRLMLRHIIEKEGNRVEEVENGEQCLATYAQLQPDMVLLDAMMPEMDGFTCCRKLQALMGSDRTPILMITGLDDQTSVDRAFEAGAVDYVTKPIHAPVLRRRVRRLLEASWAEKALRKSEKQYRSVVENLKEVIFQMNAERQLTFLNPAWTEITGFSVPESIGKRFVDFIHPDDRHNHDAHFHYLLQSYSVNALQVNEAKLAGEELTPQTPDCCYQVRYLSKNGTVAYIEVYARLLLNENGTLRGISGTLNDITERKQAEEELQRQNQILQQELNQAADYVRSLLPRPLTESVVTIEQQFVPSLQLGGDAFDYYWLDSEHLVMYLLDVAGHGVKSALLSVSVLNILRSQSLTNTNFYQPSAVLTALNTIFQMGDTGDDYFTIWYGVYNRTNRTLVYACAGHPPALLLADASTPIQRLEAKSIPIGMLPEADFDEDLCEIKPDSTLYLFSDGVYEIHQANGEIWGLNAFSEVLEIASSSANNTLTQVFNHIQSLGYKGILSDDFSLLKIRLS</sequence>
<dbReference type="InterPro" id="IPR013767">
    <property type="entry name" value="PAS_fold"/>
</dbReference>
<dbReference type="Pfam" id="PF00989">
    <property type="entry name" value="PAS"/>
    <property type="match status" value="1"/>
</dbReference>
<dbReference type="eggNOG" id="COG2208">
    <property type="taxonomic scope" value="Bacteria"/>
</dbReference>
<dbReference type="PANTHER" id="PTHR43156">
    <property type="entry name" value="STAGE II SPORULATION PROTEIN E-RELATED"/>
    <property type="match status" value="1"/>
</dbReference>
<organism evidence="7 8">
    <name type="scientific">Coleofasciculus chthonoplastes PCC 7420</name>
    <dbReference type="NCBI Taxonomy" id="118168"/>
    <lineage>
        <taxon>Bacteria</taxon>
        <taxon>Bacillati</taxon>
        <taxon>Cyanobacteriota</taxon>
        <taxon>Cyanophyceae</taxon>
        <taxon>Coleofasciculales</taxon>
        <taxon>Coleofasciculaceae</taxon>
        <taxon>Coleofasciculus</taxon>
    </lineage>
</organism>
<dbReference type="HOGENOM" id="CLU_000445_43_7_3"/>
<evidence type="ECO:0000313" key="7">
    <source>
        <dbReference type="EMBL" id="EDX74422.1"/>
    </source>
</evidence>
<evidence type="ECO:0000256" key="3">
    <source>
        <dbReference type="SAM" id="Coils"/>
    </source>
</evidence>
<keyword evidence="8" id="KW-1185">Reference proteome</keyword>
<reference evidence="7 8" key="1">
    <citation type="submission" date="2008-07" db="EMBL/GenBank/DDBJ databases">
        <authorList>
            <person name="Tandeau de Marsac N."/>
            <person name="Ferriera S."/>
            <person name="Johnson J."/>
            <person name="Kravitz S."/>
            <person name="Beeson K."/>
            <person name="Sutton G."/>
            <person name="Rogers Y.-H."/>
            <person name="Friedman R."/>
            <person name="Frazier M."/>
            <person name="Venter J.C."/>
        </authorList>
    </citation>
    <scope>NUCLEOTIDE SEQUENCE [LARGE SCALE GENOMIC DNA]</scope>
    <source>
        <strain evidence="7 8">PCC 7420</strain>
    </source>
</reference>
<dbReference type="InterPro" id="IPR035965">
    <property type="entry name" value="PAS-like_dom_sf"/>
</dbReference>
<protein>
    <submittedName>
        <fullName evidence="7">PAS fold family</fullName>
    </submittedName>
</protein>
<feature type="domain" description="PAC" evidence="6">
    <location>
        <begin position="233"/>
        <end position="285"/>
    </location>
</feature>
<accession>B4VUP2</accession>
<name>B4VUP2_9CYAN</name>
<dbReference type="InterPro" id="IPR011006">
    <property type="entry name" value="CheY-like_superfamily"/>
</dbReference>
<evidence type="ECO:0000259" key="4">
    <source>
        <dbReference type="PROSITE" id="PS50110"/>
    </source>
</evidence>
<feature type="modified residue" description="4-aspartylphosphate" evidence="2">
    <location>
        <position position="60"/>
    </location>
</feature>
<dbReference type="InterPro" id="IPR052016">
    <property type="entry name" value="Bact_Sigma-Reg"/>
</dbReference>
<dbReference type="SMART" id="SM00448">
    <property type="entry name" value="REC"/>
    <property type="match status" value="1"/>
</dbReference>
<dbReference type="InterPro" id="IPR001610">
    <property type="entry name" value="PAC"/>
</dbReference>
<dbReference type="CDD" id="cd00130">
    <property type="entry name" value="PAS"/>
    <property type="match status" value="1"/>
</dbReference>
<dbReference type="eggNOG" id="COG3706">
    <property type="taxonomic scope" value="Bacteria"/>
</dbReference>
<evidence type="ECO:0000259" key="5">
    <source>
        <dbReference type="PROSITE" id="PS50112"/>
    </source>
</evidence>
<proteinExistence type="predicted"/>
<dbReference type="GO" id="GO:0016791">
    <property type="term" value="F:phosphatase activity"/>
    <property type="evidence" value="ECO:0007669"/>
    <property type="project" value="TreeGrafter"/>
</dbReference>
<dbReference type="SUPFAM" id="SSF55785">
    <property type="entry name" value="PYP-like sensor domain (PAS domain)"/>
    <property type="match status" value="1"/>
</dbReference>
<dbReference type="InterPro" id="IPR001932">
    <property type="entry name" value="PPM-type_phosphatase-like_dom"/>
</dbReference>
<dbReference type="Proteomes" id="UP000003835">
    <property type="component" value="Unassembled WGS sequence"/>
</dbReference>
<dbReference type="Gene3D" id="3.30.450.20">
    <property type="entry name" value="PAS domain"/>
    <property type="match status" value="1"/>
</dbReference>
<dbReference type="PROSITE" id="PS50110">
    <property type="entry name" value="RESPONSE_REGULATORY"/>
    <property type="match status" value="1"/>
</dbReference>
<dbReference type="Pfam" id="PF00072">
    <property type="entry name" value="Response_reg"/>
    <property type="match status" value="1"/>
</dbReference>
<keyword evidence="3" id="KW-0175">Coiled coil</keyword>
<evidence type="ECO:0000313" key="8">
    <source>
        <dbReference type="Proteomes" id="UP000003835"/>
    </source>
</evidence>
<dbReference type="SMART" id="SM00091">
    <property type="entry name" value="PAS"/>
    <property type="match status" value="1"/>
</dbReference>
<dbReference type="OrthoDB" id="9763484at2"/>
<dbReference type="PROSITE" id="PS50113">
    <property type="entry name" value="PAC"/>
    <property type="match status" value="1"/>
</dbReference>
<dbReference type="Pfam" id="PF07228">
    <property type="entry name" value="SpoIIE"/>
    <property type="match status" value="1"/>
</dbReference>
<dbReference type="PANTHER" id="PTHR43156:SF2">
    <property type="entry name" value="STAGE II SPORULATION PROTEIN E"/>
    <property type="match status" value="1"/>
</dbReference>
<dbReference type="SUPFAM" id="SSF52172">
    <property type="entry name" value="CheY-like"/>
    <property type="match status" value="1"/>
</dbReference>
<dbReference type="InterPro" id="IPR001789">
    <property type="entry name" value="Sig_transdc_resp-reg_receiver"/>
</dbReference>
<dbReference type="NCBIfam" id="TIGR00229">
    <property type="entry name" value="sensory_box"/>
    <property type="match status" value="2"/>
</dbReference>
<keyword evidence="2" id="KW-0597">Phosphoprotein</keyword>
<dbReference type="GO" id="GO:0006355">
    <property type="term" value="P:regulation of DNA-templated transcription"/>
    <property type="evidence" value="ECO:0007669"/>
    <property type="project" value="InterPro"/>
</dbReference>
<dbReference type="AlphaFoldDB" id="B4VUP2"/>
<dbReference type="SMART" id="SM00331">
    <property type="entry name" value="PP2C_SIG"/>
    <property type="match status" value="1"/>
</dbReference>
<evidence type="ECO:0000256" key="2">
    <source>
        <dbReference type="PROSITE-ProRule" id="PRU00169"/>
    </source>
</evidence>
<dbReference type="PROSITE" id="PS50112">
    <property type="entry name" value="PAS"/>
    <property type="match status" value="1"/>
</dbReference>
<dbReference type="InterPro" id="IPR036457">
    <property type="entry name" value="PPM-type-like_dom_sf"/>
</dbReference>
<dbReference type="InterPro" id="IPR000700">
    <property type="entry name" value="PAS-assoc_C"/>
</dbReference>